<accession>A0ABV5W9F4</accession>
<keyword evidence="2" id="KW-0805">Transcription regulation</keyword>
<evidence type="ECO:0000313" key="6">
    <source>
        <dbReference type="EMBL" id="MFB9757025.1"/>
    </source>
</evidence>
<dbReference type="SUPFAM" id="SSF53822">
    <property type="entry name" value="Periplasmic binding protein-like I"/>
    <property type="match status" value="1"/>
</dbReference>
<feature type="domain" description="HTH lacI-type" evidence="5">
    <location>
        <begin position="4"/>
        <end position="59"/>
    </location>
</feature>
<evidence type="ECO:0000256" key="2">
    <source>
        <dbReference type="ARBA" id="ARBA00023015"/>
    </source>
</evidence>
<keyword evidence="1" id="KW-0678">Repressor</keyword>
<name>A0ABV5W9F4_9BACI</name>
<sequence length="334" mass="38103">MKTVTMADVAKEAGVSKSTVSQFLNERYEYMGEETKEKIKRAIEQLGYRPNYVARSLKQKRTYMMGIIVANIMHRVSTEISRAIEDYCHEHDMHAIVCNADDDPHKEKKYIEMLRARQVDGLIIFPTGGNTKLYTEMEQERYPVVFVDRKIEGVHIDTVVVNNREATCEAVSHLLENGHRNIAIVTPPLTTHPRKERLAGYKQALEQHGIALNENYMKSVEISAISYELENMFSLSEKPTALVAANDLSFFEVMSFIKRKQIRIPEELAVIVFDNIPFADISTPTITTIAQPAYEIGKRASELLTRQIKQEAIESELYTFPCELIIRESSAGRP</sequence>
<keyword evidence="3 6" id="KW-0238">DNA-binding</keyword>
<dbReference type="Gene3D" id="1.10.260.40">
    <property type="entry name" value="lambda repressor-like DNA-binding domains"/>
    <property type="match status" value="1"/>
</dbReference>
<dbReference type="Pfam" id="PF00356">
    <property type="entry name" value="LacI"/>
    <property type="match status" value="1"/>
</dbReference>
<dbReference type="InterPro" id="IPR028082">
    <property type="entry name" value="Peripla_BP_I"/>
</dbReference>
<dbReference type="InterPro" id="IPR046335">
    <property type="entry name" value="LacI/GalR-like_sensor"/>
</dbReference>
<evidence type="ECO:0000313" key="7">
    <source>
        <dbReference type="Proteomes" id="UP001589609"/>
    </source>
</evidence>
<dbReference type="SMART" id="SM00354">
    <property type="entry name" value="HTH_LACI"/>
    <property type="match status" value="1"/>
</dbReference>
<dbReference type="PROSITE" id="PS50932">
    <property type="entry name" value="HTH_LACI_2"/>
    <property type="match status" value="1"/>
</dbReference>
<evidence type="ECO:0000259" key="5">
    <source>
        <dbReference type="PROSITE" id="PS50932"/>
    </source>
</evidence>
<dbReference type="PRINTS" id="PR00036">
    <property type="entry name" value="HTHLACI"/>
</dbReference>
<evidence type="ECO:0000256" key="4">
    <source>
        <dbReference type="ARBA" id="ARBA00023163"/>
    </source>
</evidence>
<dbReference type="PANTHER" id="PTHR30146">
    <property type="entry name" value="LACI-RELATED TRANSCRIPTIONAL REPRESSOR"/>
    <property type="match status" value="1"/>
</dbReference>
<dbReference type="InterPro" id="IPR000843">
    <property type="entry name" value="HTH_LacI"/>
</dbReference>
<dbReference type="PANTHER" id="PTHR30146:SF148">
    <property type="entry name" value="HTH-TYPE TRANSCRIPTIONAL REPRESSOR PURR-RELATED"/>
    <property type="match status" value="1"/>
</dbReference>
<dbReference type="Proteomes" id="UP001589609">
    <property type="component" value="Unassembled WGS sequence"/>
</dbReference>
<organism evidence="6 7">
    <name type="scientific">Ectobacillus funiculus</name>
    <dbReference type="NCBI Taxonomy" id="137993"/>
    <lineage>
        <taxon>Bacteria</taxon>
        <taxon>Bacillati</taxon>
        <taxon>Bacillota</taxon>
        <taxon>Bacilli</taxon>
        <taxon>Bacillales</taxon>
        <taxon>Bacillaceae</taxon>
        <taxon>Ectobacillus</taxon>
    </lineage>
</organism>
<keyword evidence="7" id="KW-1185">Reference proteome</keyword>
<gene>
    <name evidence="6" type="ORF">ACFFMS_00445</name>
</gene>
<evidence type="ECO:0000256" key="1">
    <source>
        <dbReference type="ARBA" id="ARBA00022491"/>
    </source>
</evidence>
<proteinExistence type="predicted"/>
<evidence type="ECO:0000256" key="3">
    <source>
        <dbReference type="ARBA" id="ARBA00023125"/>
    </source>
</evidence>
<comment type="caution">
    <text evidence="6">The sequence shown here is derived from an EMBL/GenBank/DDBJ whole genome shotgun (WGS) entry which is preliminary data.</text>
</comment>
<dbReference type="PROSITE" id="PS00356">
    <property type="entry name" value="HTH_LACI_1"/>
    <property type="match status" value="1"/>
</dbReference>
<dbReference type="Gene3D" id="3.40.50.2300">
    <property type="match status" value="2"/>
</dbReference>
<dbReference type="InterPro" id="IPR010982">
    <property type="entry name" value="Lambda_DNA-bd_dom_sf"/>
</dbReference>
<dbReference type="SUPFAM" id="SSF47413">
    <property type="entry name" value="lambda repressor-like DNA-binding domains"/>
    <property type="match status" value="1"/>
</dbReference>
<dbReference type="GO" id="GO:0003677">
    <property type="term" value="F:DNA binding"/>
    <property type="evidence" value="ECO:0007669"/>
    <property type="project" value="UniProtKB-KW"/>
</dbReference>
<dbReference type="CDD" id="cd19977">
    <property type="entry name" value="PBP1_EndR-like"/>
    <property type="match status" value="1"/>
</dbReference>
<dbReference type="EMBL" id="JBHMAF010000003">
    <property type="protein sequence ID" value="MFB9757025.1"/>
    <property type="molecule type" value="Genomic_DNA"/>
</dbReference>
<keyword evidence="4" id="KW-0804">Transcription</keyword>
<dbReference type="RefSeq" id="WP_379947278.1">
    <property type="nucleotide sequence ID" value="NZ_JBHMAF010000003.1"/>
</dbReference>
<protein>
    <submittedName>
        <fullName evidence="6">LacI family DNA-binding transcriptional regulator</fullName>
    </submittedName>
</protein>
<dbReference type="Pfam" id="PF13377">
    <property type="entry name" value="Peripla_BP_3"/>
    <property type="match status" value="1"/>
</dbReference>
<reference evidence="6 7" key="1">
    <citation type="submission" date="2024-09" db="EMBL/GenBank/DDBJ databases">
        <authorList>
            <person name="Sun Q."/>
            <person name="Mori K."/>
        </authorList>
    </citation>
    <scope>NUCLEOTIDE SEQUENCE [LARGE SCALE GENOMIC DNA]</scope>
    <source>
        <strain evidence="6 7">JCM 11201</strain>
    </source>
</reference>
<dbReference type="CDD" id="cd01392">
    <property type="entry name" value="HTH_LacI"/>
    <property type="match status" value="1"/>
</dbReference>